<comment type="catalytic activity">
    <reaction evidence="9">
        <text>all-trans-nonaprenyl diphosphate + 4-hydroxybenzoate = 4-hydroxy-3-(all-trans-nonaprenyl)benzoate + diphosphate</text>
        <dbReference type="Rhea" id="RHEA:17709"/>
        <dbReference type="ChEBI" id="CHEBI:17879"/>
        <dbReference type="ChEBI" id="CHEBI:33019"/>
        <dbReference type="ChEBI" id="CHEBI:58391"/>
        <dbReference type="ChEBI" id="CHEBI:84502"/>
        <dbReference type="EC" id="2.5.1.39"/>
    </reaction>
</comment>
<protein>
    <recommendedName>
        <fullName evidence="9">4-hydroxybenzoate solanesyltransferase</fullName>
        <ecNumber evidence="9">2.5.1.39</ecNumber>
    </recommendedName>
    <alternativeName>
        <fullName evidence="9">4-HB polyprenyltransferase</fullName>
    </alternativeName>
</protein>
<dbReference type="PROSITE" id="PS00943">
    <property type="entry name" value="UBIA"/>
    <property type="match status" value="1"/>
</dbReference>
<dbReference type="Gene3D" id="1.20.120.1780">
    <property type="entry name" value="UbiA prenyltransferase"/>
    <property type="match status" value="1"/>
</dbReference>
<proteinExistence type="inferred from homology"/>
<keyword evidence="4 9" id="KW-0997">Cell inner membrane</keyword>
<dbReference type="InterPro" id="IPR030470">
    <property type="entry name" value="UbiA_prenylTrfase_CS"/>
</dbReference>
<feature type="transmembrane region" description="Helical" evidence="9">
    <location>
        <begin position="44"/>
        <end position="66"/>
    </location>
</feature>
<keyword evidence="8 9" id="KW-0472">Membrane</keyword>
<keyword evidence="6 9" id="KW-0812">Transmembrane</keyword>
<reference evidence="10 11" key="1">
    <citation type="submission" date="2023-12" db="EMBL/GenBank/DDBJ databases">
        <title>Baltic Sea Cyanobacteria.</title>
        <authorList>
            <person name="Delbaje E."/>
            <person name="Fewer D.P."/>
            <person name="Shishido T.K."/>
        </authorList>
    </citation>
    <scope>NUCLEOTIDE SEQUENCE [LARGE SCALE GENOMIC DNA]</scope>
    <source>
        <strain evidence="10 11">UHCC 0139</strain>
    </source>
</reference>
<dbReference type="GO" id="GO:0008412">
    <property type="term" value="F:4-hydroxybenzoate polyprenyltransferase activity"/>
    <property type="evidence" value="ECO:0007669"/>
    <property type="project" value="UniProtKB-EC"/>
</dbReference>
<dbReference type="InterPro" id="IPR044878">
    <property type="entry name" value="UbiA_sf"/>
</dbReference>
<dbReference type="Gene3D" id="1.10.357.140">
    <property type="entry name" value="UbiA prenyltransferase"/>
    <property type="match status" value="1"/>
</dbReference>
<dbReference type="RefSeq" id="WP_323305191.1">
    <property type="nucleotide sequence ID" value="NZ_JAYGHX010000003.1"/>
</dbReference>
<keyword evidence="7 9" id="KW-1133">Transmembrane helix</keyword>
<dbReference type="NCBIfam" id="NF009514">
    <property type="entry name" value="PRK12873.1"/>
    <property type="match status" value="1"/>
</dbReference>
<comment type="function">
    <text evidence="9">Catalyzes the prenylation of para-hydroxybenzoate (PHB) with an all-trans polyprenyl group. Mediates the second step in the final reaction sequence of plastoquinone-9 (PQ-9) biosynthesis, which is the condensation of the polyisoprenoid side chain with PHB, generating the first membrane-bound Q intermediate 4-hydroxy-3-solanesylbenzoate.</text>
</comment>
<evidence type="ECO:0000256" key="5">
    <source>
        <dbReference type="ARBA" id="ARBA00022679"/>
    </source>
</evidence>
<evidence type="ECO:0000313" key="11">
    <source>
        <dbReference type="Proteomes" id="UP001304461"/>
    </source>
</evidence>
<keyword evidence="11" id="KW-1185">Reference proteome</keyword>
<keyword evidence="9" id="KW-0460">Magnesium</keyword>
<dbReference type="PANTHER" id="PTHR11048:SF28">
    <property type="entry name" value="4-HYDROXYBENZOATE POLYPRENYLTRANSFERASE, MITOCHONDRIAL"/>
    <property type="match status" value="1"/>
</dbReference>
<feature type="transmembrane region" description="Helical" evidence="9">
    <location>
        <begin position="172"/>
        <end position="195"/>
    </location>
</feature>
<evidence type="ECO:0000256" key="2">
    <source>
        <dbReference type="ARBA" id="ARBA00004141"/>
    </source>
</evidence>
<comment type="subcellular location">
    <subcellularLocation>
        <location evidence="9">Cell inner membrane</location>
        <topology evidence="9">Multi-pass membrane protein</topology>
    </subcellularLocation>
    <subcellularLocation>
        <location evidence="2">Membrane</location>
        <topology evidence="2">Multi-pass membrane protein</topology>
    </subcellularLocation>
</comment>
<feature type="transmembrane region" description="Helical" evidence="9">
    <location>
        <begin position="139"/>
        <end position="160"/>
    </location>
</feature>
<dbReference type="InterPro" id="IPR006370">
    <property type="entry name" value="HB_polyprenyltransferase-like"/>
</dbReference>
<evidence type="ECO:0000313" key="10">
    <source>
        <dbReference type="EMBL" id="MEA5391071.1"/>
    </source>
</evidence>
<feature type="transmembrane region" description="Helical" evidence="9">
    <location>
        <begin position="114"/>
        <end position="132"/>
    </location>
</feature>
<comment type="caution">
    <text evidence="10">The sequence shown here is derived from an EMBL/GenBank/DDBJ whole genome shotgun (WGS) entry which is preliminary data.</text>
</comment>
<comment type="similarity">
    <text evidence="3 9">Belongs to the UbiA prenyltransferase family.</text>
</comment>
<organism evidence="10 11">
    <name type="scientific">Cyanobium gracile UHCC 0139</name>
    <dbReference type="NCBI Taxonomy" id="3110308"/>
    <lineage>
        <taxon>Bacteria</taxon>
        <taxon>Bacillati</taxon>
        <taxon>Cyanobacteriota</taxon>
        <taxon>Cyanophyceae</taxon>
        <taxon>Synechococcales</taxon>
        <taxon>Prochlorococcaceae</taxon>
        <taxon>Cyanobium</taxon>
    </lineage>
</organism>
<feature type="transmembrane region" description="Helical" evidence="9">
    <location>
        <begin position="21"/>
        <end position="38"/>
    </location>
</feature>
<evidence type="ECO:0000256" key="1">
    <source>
        <dbReference type="ARBA" id="ARBA00001946"/>
    </source>
</evidence>
<sequence length="297" mass="31635">MAPGRAPAWLELLRWHKPSGRLILLIPAGWALWLGPAVPPPAMLVAWIVLGGLAVSGAGCVANDLWDRRIDPLVERTRHRPLADGRLGVGTATVLLLLCLAVALTALLALPATSRVLCVGLALATLPLVLLYPSAKRWFAFPQLVLALCWGFAVLLPWAAAQGSLQGSAGGWPLLLTWLAAVSWTFGFDTVYAMSDREDDRRLGVRSSALSLGTRAPLAVSLCYGLTCAALALAVLLQGRAGLPFWLPWAAAALAMQQQAARLRRPDLPRSAYGRHFAGQVWLGALLLLAVVLSTAT</sequence>
<keyword evidence="9" id="KW-1003">Cell membrane</keyword>
<evidence type="ECO:0000256" key="3">
    <source>
        <dbReference type="ARBA" id="ARBA00005985"/>
    </source>
</evidence>
<feature type="transmembrane region" description="Helical" evidence="9">
    <location>
        <begin position="87"/>
        <end position="108"/>
    </location>
</feature>
<evidence type="ECO:0000256" key="4">
    <source>
        <dbReference type="ARBA" id="ARBA00022519"/>
    </source>
</evidence>
<keyword evidence="5 9" id="KW-0808">Transferase</keyword>
<dbReference type="HAMAP" id="MF_01635">
    <property type="entry name" value="UbiA"/>
    <property type="match status" value="1"/>
</dbReference>
<evidence type="ECO:0000256" key="7">
    <source>
        <dbReference type="ARBA" id="ARBA00022989"/>
    </source>
</evidence>
<dbReference type="InterPro" id="IPR000537">
    <property type="entry name" value="UbiA_prenyltransferase"/>
</dbReference>
<accession>A0ABU5RTI9</accession>
<feature type="transmembrane region" description="Helical" evidence="9">
    <location>
        <begin position="216"/>
        <end position="237"/>
    </location>
</feature>
<evidence type="ECO:0000256" key="9">
    <source>
        <dbReference type="HAMAP-Rule" id="MF_01635"/>
    </source>
</evidence>
<comment type="cofactor">
    <cofactor evidence="1 9">
        <name>Mg(2+)</name>
        <dbReference type="ChEBI" id="CHEBI:18420"/>
    </cofactor>
</comment>
<gene>
    <name evidence="9" type="primary">plqA</name>
    <name evidence="10" type="ORF">VB738_07320</name>
</gene>
<evidence type="ECO:0000256" key="8">
    <source>
        <dbReference type="ARBA" id="ARBA00023136"/>
    </source>
</evidence>
<dbReference type="Proteomes" id="UP001304461">
    <property type="component" value="Unassembled WGS sequence"/>
</dbReference>
<dbReference type="EC" id="2.5.1.39" evidence="9"/>
<name>A0ABU5RTI9_9CYAN</name>
<dbReference type="Pfam" id="PF01040">
    <property type="entry name" value="UbiA"/>
    <property type="match status" value="1"/>
</dbReference>
<evidence type="ECO:0000256" key="6">
    <source>
        <dbReference type="ARBA" id="ARBA00022692"/>
    </source>
</evidence>
<feature type="transmembrane region" description="Helical" evidence="9">
    <location>
        <begin position="273"/>
        <end position="296"/>
    </location>
</feature>
<dbReference type="InterPro" id="IPR039653">
    <property type="entry name" value="Prenyltransferase"/>
</dbReference>
<dbReference type="PANTHER" id="PTHR11048">
    <property type="entry name" value="PRENYLTRANSFERASES"/>
    <property type="match status" value="1"/>
</dbReference>
<dbReference type="CDD" id="cd13959">
    <property type="entry name" value="PT_UbiA_COQ2"/>
    <property type="match status" value="1"/>
</dbReference>
<dbReference type="EMBL" id="JAYGHX010000003">
    <property type="protein sequence ID" value="MEA5391071.1"/>
    <property type="molecule type" value="Genomic_DNA"/>
</dbReference>